<feature type="non-terminal residue" evidence="2">
    <location>
        <position position="200"/>
    </location>
</feature>
<dbReference type="AlphaFoldDB" id="A0A061QLW3"/>
<gene>
    <name evidence="2" type="ORF">TSPGSL018_28226</name>
</gene>
<feature type="non-terminal residue" evidence="2">
    <location>
        <position position="1"/>
    </location>
</feature>
<feature type="compositionally biased region" description="Polar residues" evidence="1">
    <location>
        <begin position="117"/>
        <end position="128"/>
    </location>
</feature>
<organism evidence="2">
    <name type="scientific">Tetraselmis sp. GSL018</name>
    <dbReference type="NCBI Taxonomy" id="582737"/>
    <lineage>
        <taxon>Eukaryota</taxon>
        <taxon>Viridiplantae</taxon>
        <taxon>Chlorophyta</taxon>
        <taxon>core chlorophytes</taxon>
        <taxon>Chlorodendrophyceae</taxon>
        <taxon>Chlorodendrales</taxon>
        <taxon>Chlorodendraceae</taxon>
        <taxon>Tetraselmis</taxon>
    </lineage>
</organism>
<evidence type="ECO:0000313" key="2">
    <source>
        <dbReference type="EMBL" id="JAC60703.1"/>
    </source>
</evidence>
<feature type="region of interest" description="Disordered" evidence="1">
    <location>
        <begin position="1"/>
        <end position="105"/>
    </location>
</feature>
<accession>A0A061QLW3</accession>
<feature type="compositionally biased region" description="Low complexity" evidence="1">
    <location>
        <begin position="157"/>
        <end position="170"/>
    </location>
</feature>
<name>A0A061QLW3_9CHLO</name>
<evidence type="ECO:0000256" key="1">
    <source>
        <dbReference type="SAM" id="MobiDB-lite"/>
    </source>
</evidence>
<feature type="compositionally biased region" description="Low complexity" evidence="1">
    <location>
        <begin position="1"/>
        <end position="41"/>
    </location>
</feature>
<protein>
    <submittedName>
        <fullName evidence="2">Uncharacterized protein</fullName>
    </submittedName>
</protein>
<sequence>AAAAPGGADYGASSAGGARLNGEASGSPSSLASLLESQAEQFLARAQAGPPGVGGPSRPAGAEASGSRKGSSEPFPEDLGPGAGDARCASEEAAAPPTLKRNGSYSVPASLVASSLEGSLASTPTKSGTPGADNAGLGHRGEGHRHHLRRWEGRGGTAAEADAARSASGSPAAERPWPRPKHGRRSGSGLRQSFGGETLP</sequence>
<dbReference type="EMBL" id="GBEZ01026516">
    <property type="protein sequence ID" value="JAC60703.1"/>
    <property type="molecule type" value="Transcribed_RNA"/>
</dbReference>
<proteinExistence type="predicted"/>
<feature type="region of interest" description="Disordered" evidence="1">
    <location>
        <begin position="117"/>
        <end position="200"/>
    </location>
</feature>
<reference evidence="2" key="1">
    <citation type="submission" date="2014-05" db="EMBL/GenBank/DDBJ databases">
        <title>The transcriptome of the halophilic microalga Tetraselmis sp. GSL018 isolated from the Great Salt Lake, Utah.</title>
        <authorList>
            <person name="Jinkerson R.E."/>
            <person name="D'Adamo S."/>
            <person name="Posewitz M.C."/>
        </authorList>
    </citation>
    <scope>NUCLEOTIDE SEQUENCE</scope>
    <source>
        <strain evidence="2">GSL018</strain>
    </source>
</reference>